<feature type="transmembrane region" description="Helical" evidence="6">
    <location>
        <begin position="66"/>
        <end position="84"/>
    </location>
</feature>
<keyword evidence="3 6" id="KW-0812">Transmembrane</keyword>
<dbReference type="Proteomes" id="UP000305881">
    <property type="component" value="Chromosome"/>
</dbReference>
<keyword evidence="6" id="KW-1003">Cell membrane</keyword>
<evidence type="ECO:0000313" key="8">
    <source>
        <dbReference type="Proteomes" id="UP000305881"/>
    </source>
</evidence>
<dbReference type="STRING" id="675511.GCA_000341735_01453"/>
<evidence type="ECO:0000256" key="2">
    <source>
        <dbReference type="ARBA" id="ARBA00009142"/>
    </source>
</evidence>
<dbReference type="InterPro" id="IPR002781">
    <property type="entry name" value="TM_pro_TauE-like"/>
</dbReference>
<dbReference type="OrthoDB" id="8559161at2"/>
<dbReference type="GO" id="GO:0005886">
    <property type="term" value="C:plasma membrane"/>
    <property type="evidence" value="ECO:0007669"/>
    <property type="project" value="UniProtKB-SubCell"/>
</dbReference>
<evidence type="ECO:0000256" key="4">
    <source>
        <dbReference type="ARBA" id="ARBA00022989"/>
    </source>
</evidence>
<dbReference type="Pfam" id="PF01925">
    <property type="entry name" value="TauE"/>
    <property type="match status" value="1"/>
</dbReference>
<feature type="transmembrane region" description="Helical" evidence="6">
    <location>
        <begin position="209"/>
        <end position="229"/>
    </location>
</feature>
<reference evidence="8" key="1">
    <citation type="journal article" date="2019" name="J. Bacteriol.">
        <title>A Mutagenic Screen Identifies a TonB-Dependent Receptor Required for the Lanthanide Metal Switch in the Type I Methanotroph 'Methylotuvimicrobium buryatense' 5GB1C.</title>
        <authorList>
            <person name="Groom J.D."/>
            <person name="Ford S.M."/>
            <person name="Pesesky M.W."/>
            <person name="Lidstrom M.E."/>
        </authorList>
    </citation>
    <scope>NUCLEOTIDE SEQUENCE [LARGE SCALE GENOMIC DNA]</scope>
    <source>
        <strain evidence="8">5GB1C</strain>
    </source>
</reference>
<evidence type="ECO:0000256" key="3">
    <source>
        <dbReference type="ARBA" id="ARBA00022692"/>
    </source>
</evidence>
<keyword evidence="4 6" id="KW-1133">Transmembrane helix</keyword>
<dbReference type="EMBL" id="CP035467">
    <property type="protein sequence ID" value="QCW82172.1"/>
    <property type="molecule type" value="Genomic_DNA"/>
</dbReference>
<feature type="transmembrane region" description="Helical" evidence="6">
    <location>
        <begin position="140"/>
        <end position="165"/>
    </location>
</feature>
<keyword evidence="5 6" id="KW-0472">Membrane</keyword>
<feature type="transmembrane region" description="Helical" evidence="6">
    <location>
        <begin position="42"/>
        <end position="59"/>
    </location>
</feature>
<feature type="transmembrane region" description="Helical" evidence="6">
    <location>
        <begin position="90"/>
        <end position="110"/>
    </location>
</feature>
<feature type="transmembrane region" description="Helical" evidence="6">
    <location>
        <begin position="177"/>
        <end position="197"/>
    </location>
</feature>
<evidence type="ECO:0000256" key="5">
    <source>
        <dbReference type="ARBA" id="ARBA00023136"/>
    </source>
</evidence>
<dbReference type="PANTHER" id="PTHR43483:SF3">
    <property type="entry name" value="MEMBRANE TRANSPORTER PROTEIN HI_0806-RELATED"/>
    <property type="match status" value="1"/>
</dbReference>
<dbReference type="AlphaFoldDB" id="A0A4P9ULM6"/>
<feature type="transmembrane region" description="Helical" evidence="6">
    <location>
        <begin position="235"/>
        <end position="253"/>
    </location>
</feature>
<organism evidence="7 8">
    <name type="scientific">Methylotuvimicrobium buryatense</name>
    <name type="common">Methylomicrobium buryatense</name>
    <dbReference type="NCBI Taxonomy" id="95641"/>
    <lineage>
        <taxon>Bacteria</taxon>
        <taxon>Pseudomonadati</taxon>
        <taxon>Pseudomonadota</taxon>
        <taxon>Gammaproteobacteria</taxon>
        <taxon>Methylococcales</taxon>
        <taxon>Methylococcaceae</taxon>
        <taxon>Methylotuvimicrobium</taxon>
    </lineage>
</organism>
<feature type="transmembrane region" description="Helical" evidence="6">
    <location>
        <begin position="274"/>
        <end position="294"/>
    </location>
</feature>
<dbReference type="PANTHER" id="PTHR43483">
    <property type="entry name" value="MEMBRANE TRANSPORTER PROTEIN HI_0806-RELATED"/>
    <property type="match status" value="1"/>
</dbReference>
<sequence length="303" mass="32046">MYLLIALATLIGILLGLLGGGGSILTVPVLVYVVDLSAKDAIVTSLVVVGLTSIIAVINHARHGFVCWKTGFTFGAAGMAGAFLGGRSSAFIPGPILLVLFAVVMIMASFSMLRGKRGVSEVAVEETDTSKNLCKIHLPVMAILFDGFLVGFVTGLVGVGGGFLLVPALNFLAGLPMHAAIGTSLFIIVLQAGAALAGHADHMHIDIELTALVAGFAILGSLIGSFASSKIDSRYLKPAFGLFVLGLGSFILYRETDMAMIEQIRQLAQKHQDFLFGGLAMIAIMLFYRLWLFLHSFRSNKST</sequence>
<evidence type="ECO:0000256" key="1">
    <source>
        <dbReference type="ARBA" id="ARBA00004141"/>
    </source>
</evidence>
<protein>
    <recommendedName>
        <fullName evidence="6">Probable membrane transporter protein</fullName>
    </recommendedName>
</protein>
<dbReference type="KEGG" id="mbur:EQU24_07880"/>
<evidence type="ECO:0000256" key="6">
    <source>
        <dbReference type="RuleBase" id="RU363041"/>
    </source>
</evidence>
<evidence type="ECO:0000313" key="7">
    <source>
        <dbReference type="EMBL" id="QCW82172.1"/>
    </source>
</evidence>
<keyword evidence="8" id="KW-1185">Reference proteome</keyword>
<accession>A0A4P9ULM6</accession>
<comment type="similarity">
    <text evidence="2 6">Belongs to the 4-toluene sulfonate uptake permease (TSUP) (TC 2.A.102) family.</text>
</comment>
<dbReference type="RefSeq" id="WP_017840013.1">
    <property type="nucleotide sequence ID" value="NZ_CP035467.1"/>
</dbReference>
<proteinExistence type="inferred from homology"/>
<name>A0A4P9ULM6_METBY</name>
<comment type="subcellular location">
    <subcellularLocation>
        <location evidence="6">Cell membrane</location>
        <topology evidence="6">Multi-pass membrane protein</topology>
    </subcellularLocation>
    <subcellularLocation>
        <location evidence="1">Membrane</location>
        <topology evidence="1">Multi-pass membrane protein</topology>
    </subcellularLocation>
</comment>
<gene>
    <name evidence="7" type="ORF">EQU24_07880</name>
</gene>